<dbReference type="PANTHER" id="PTHR30483">
    <property type="entry name" value="LEUCINE-SPECIFIC-BINDING PROTEIN"/>
    <property type="match status" value="1"/>
</dbReference>
<proteinExistence type="inferred from homology"/>
<evidence type="ECO:0000313" key="6">
    <source>
        <dbReference type="EMBL" id="MFC5768888.1"/>
    </source>
</evidence>
<evidence type="ECO:0000256" key="2">
    <source>
        <dbReference type="ARBA" id="ARBA00022448"/>
    </source>
</evidence>
<dbReference type="Gene3D" id="3.40.50.2300">
    <property type="match status" value="2"/>
</dbReference>
<dbReference type="EMBL" id="JBHSOG010000016">
    <property type="protein sequence ID" value="MFC5768888.1"/>
    <property type="molecule type" value="Genomic_DNA"/>
</dbReference>
<keyword evidence="4" id="KW-0029">Amino-acid transport</keyword>
<evidence type="ECO:0000256" key="4">
    <source>
        <dbReference type="ARBA" id="ARBA00022970"/>
    </source>
</evidence>
<keyword evidence="7" id="KW-1185">Reference proteome</keyword>
<dbReference type="InterPro" id="IPR028081">
    <property type="entry name" value="Leu-bd"/>
</dbReference>
<feature type="domain" description="Leucine-binding protein" evidence="5">
    <location>
        <begin position="37"/>
        <end position="388"/>
    </location>
</feature>
<dbReference type="CDD" id="cd06333">
    <property type="entry name" value="PBP1_ABC_RPA1789-like"/>
    <property type="match status" value="1"/>
</dbReference>
<protein>
    <submittedName>
        <fullName evidence="6">ABC transporter substrate-binding protein</fullName>
    </submittedName>
</protein>
<dbReference type="PRINTS" id="PR00337">
    <property type="entry name" value="LEUILEVALBP"/>
</dbReference>
<keyword evidence="3" id="KW-0732">Signal</keyword>
<evidence type="ECO:0000259" key="5">
    <source>
        <dbReference type="Pfam" id="PF13458"/>
    </source>
</evidence>
<dbReference type="SUPFAM" id="SSF53822">
    <property type="entry name" value="Periplasmic binding protein-like I"/>
    <property type="match status" value="1"/>
</dbReference>
<sequence>MKRQTRESRRSIVRNAWKAAVGLSIGVLSTVAVAADPIRIGLVTTSTGPGSYLGGAEEQTIKLMAETINKQGGVLGRRIELVHYDDGTNADRARTLMQRLVTEDRVSLVIGSSTTPSTLSMADVATRGKVPLISMAGAKVLTEPLRPWLFVIPENDVMALGVMFDHLARHKLTNVALLSSTSGFGRAAREVALELSSKRGDVKVVADETYAAGDTDMSAQLTRIRGNAQVQAVINLDFGNQPAIVTRNHAALGIKAPLYLSHSTAAPKYPELAGPASEGARLAVPSLMVVEQLPDSAPEKAKALEFRNLYQASYKELPHGFHGYGYDALLVAVDAIKRAGSVDRQALRDAIEKTAGLAGVTGEYNYSPTNHGGYVPQSKLRMAEIRNGKFVLID</sequence>
<accession>A0ABW1AP64</accession>
<evidence type="ECO:0000256" key="3">
    <source>
        <dbReference type="ARBA" id="ARBA00022729"/>
    </source>
</evidence>
<comment type="caution">
    <text evidence="6">The sequence shown here is derived from an EMBL/GenBank/DDBJ whole genome shotgun (WGS) entry which is preliminary data.</text>
</comment>
<gene>
    <name evidence="6" type="ORF">ACFPTN_05845</name>
</gene>
<dbReference type="PANTHER" id="PTHR30483:SF38">
    <property type="entry name" value="BLR7848 PROTEIN"/>
    <property type="match status" value="1"/>
</dbReference>
<keyword evidence="2" id="KW-0813">Transport</keyword>
<evidence type="ECO:0000256" key="1">
    <source>
        <dbReference type="ARBA" id="ARBA00010062"/>
    </source>
</evidence>
<organism evidence="6 7">
    <name type="scientific">Thauera sinica</name>
    <dbReference type="NCBI Taxonomy" id="2665146"/>
    <lineage>
        <taxon>Bacteria</taxon>
        <taxon>Pseudomonadati</taxon>
        <taxon>Pseudomonadota</taxon>
        <taxon>Betaproteobacteria</taxon>
        <taxon>Rhodocyclales</taxon>
        <taxon>Zoogloeaceae</taxon>
        <taxon>Thauera</taxon>
    </lineage>
</organism>
<dbReference type="InterPro" id="IPR028082">
    <property type="entry name" value="Peripla_BP_I"/>
</dbReference>
<dbReference type="RefSeq" id="WP_157748666.1">
    <property type="nucleotide sequence ID" value="NZ_JBHSOG010000016.1"/>
</dbReference>
<name>A0ABW1AP64_9RHOO</name>
<dbReference type="InterPro" id="IPR000709">
    <property type="entry name" value="Leu_Ile_Val-bd"/>
</dbReference>
<dbReference type="Pfam" id="PF13458">
    <property type="entry name" value="Peripla_BP_6"/>
    <property type="match status" value="1"/>
</dbReference>
<comment type="similarity">
    <text evidence="1">Belongs to the leucine-binding protein family.</text>
</comment>
<dbReference type="Proteomes" id="UP001595974">
    <property type="component" value="Unassembled WGS sequence"/>
</dbReference>
<reference evidence="7" key="1">
    <citation type="journal article" date="2019" name="Int. J. Syst. Evol. Microbiol.">
        <title>The Global Catalogue of Microorganisms (GCM) 10K type strain sequencing project: providing services to taxonomists for standard genome sequencing and annotation.</title>
        <authorList>
            <consortium name="The Broad Institute Genomics Platform"/>
            <consortium name="The Broad Institute Genome Sequencing Center for Infectious Disease"/>
            <person name="Wu L."/>
            <person name="Ma J."/>
        </authorList>
    </citation>
    <scope>NUCLEOTIDE SEQUENCE [LARGE SCALE GENOMIC DNA]</scope>
    <source>
        <strain evidence="7">SHR3</strain>
    </source>
</reference>
<dbReference type="InterPro" id="IPR051010">
    <property type="entry name" value="BCAA_transport"/>
</dbReference>
<evidence type="ECO:0000313" key="7">
    <source>
        <dbReference type="Proteomes" id="UP001595974"/>
    </source>
</evidence>